<evidence type="ECO:0000313" key="3">
    <source>
        <dbReference type="Proteomes" id="UP000199208"/>
    </source>
</evidence>
<proteinExistence type="predicted"/>
<dbReference type="OrthoDB" id="9798081at2"/>
<dbReference type="SUPFAM" id="SSF55729">
    <property type="entry name" value="Acyl-CoA N-acyltransferases (Nat)"/>
    <property type="match status" value="1"/>
</dbReference>
<dbReference type="Gene3D" id="3.40.630.30">
    <property type="match status" value="1"/>
</dbReference>
<accession>A0A1G5RVN8</accession>
<reference evidence="2 3" key="1">
    <citation type="submission" date="2016-10" db="EMBL/GenBank/DDBJ databases">
        <authorList>
            <person name="de Groot N.N."/>
        </authorList>
    </citation>
    <scope>NUCLEOTIDE SEQUENCE [LARGE SCALE GENOMIC DNA]</scope>
    <source>
        <strain evidence="2 3">DSM 2784</strain>
    </source>
</reference>
<organism evidence="2 3">
    <name type="scientific">Acidaminobacter hydrogenoformans DSM 2784</name>
    <dbReference type="NCBI Taxonomy" id="1120920"/>
    <lineage>
        <taxon>Bacteria</taxon>
        <taxon>Bacillati</taxon>
        <taxon>Bacillota</taxon>
        <taxon>Clostridia</taxon>
        <taxon>Peptostreptococcales</taxon>
        <taxon>Acidaminobacteraceae</taxon>
        <taxon>Acidaminobacter</taxon>
    </lineage>
</organism>
<sequence>MFLMETERLGLRLLESADIEAIMTFWGNEVVMRYCGGAGSEERELRAVLYYQNLFLQRGFSVYGVQEKSLNRIIGACGFNPGERTDEAELIYHFAEAYWGKGYATEAAKACIEHLLGVNSINRLIASVDPRNTISASILEKLGFAYEGMKWHDDLKQEEPSYVMVLKEQL</sequence>
<dbReference type="Proteomes" id="UP000199208">
    <property type="component" value="Unassembled WGS sequence"/>
</dbReference>
<feature type="domain" description="N-acetyltransferase" evidence="1">
    <location>
        <begin position="9"/>
        <end position="169"/>
    </location>
</feature>
<protein>
    <submittedName>
        <fullName evidence="2">Ribosomal-protein-alanine N-acetyltransferase</fullName>
    </submittedName>
</protein>
<dbReference type="InterPro" id="IPR016181">
    <property type="entry name" value="Acyl_CoA_acyltransferase"/>
</dbReference>
<keyword evidence="2" id="KW-0808">Transferase</keyword>
<dbReference type="InterPro" id="IPR051531">
    <property type="entry name" value="N-acetyltransferase"/>
</dbReference>
<dbReference type="PANTHER" id="PTHR43792">
    <property type="entry name" value="GNAT FAMILY, PUTATIVE (AFU_ORTHOLOGUE AFUA_3G00765)-RELATED-RELATED"/>
    <property type="match status" value="1"/>
</dbReference>
<keyword evidence="3" id="KW-1185">Reference proteome</keyword>
<dbReference type="InterPro" id="IPR000182">
    <property type="entry name" value="GNAT_dom"/>
</dbReference>
<dbReference type="PANTHER" id="PTHR43792:SF1">
    <property type="entry name" value="N-ACETYLTRANSFERASE DOMAIN-CONTAINING PROTEIN"/>
    <property type="match status" value="1"/>
</dbReference>
<evidence type="ECO:0000313" key="2">
    <source>
        <dbReference type="EMBL" id="SCZ78205.1"/>
    </source>
</evidence>
<dbReference type="PROSITE" id="PS51186">
    <property type="entry name" value="GNAT"/>
    <property type="match status" value="1"/>
</dbReference>
<dbReference type="STRING" id="1120920.SAMN03080599_01153"/>
<name>A0A1G5RVN8_9FIRM</name>
<evidence type="ECO:0000259" key="1">
    <source>
        <dbReference type="PROSITE" id="PS51186"/>
    </source>
</evidence>
<dbReference type="Pfam" id="PF13302">
    <property type="entry name" value="Acetyltransf_3"/>
    <property type="match status" value="1"/>
</dbReference>
<dbReference type="GO" id="GO:0016747">
    <property type="term" value="F:acyltransferase activity, transferring groups other than amino-acyl groups"/>
    <property type="evidence" value="ECO:0007669"/>
    <property type="project" value="InterPro"/>
</dbReference>
<dbReference type="RefSeq" id="WP_092589947.1">
    <property type="nucleotide sequence ID" value="NZ_FMWL01000004.1"/>
</dbReference>
<dbReference type="AlphaFoldDB" id="A0A1G5RVN8"/>
<dbReference type="EMBL" id="FMWL01000004">
    <property type="protein sequence ID" value="SCZ78205.1"/>
    <property type="molecule type" value="Genomic_DNA"/>
</dbReference>
<gene>
    <name evidence="2" type="ORF">SAMN03080599_01153</name>
</gene>